<protein>
    <submittedName>
        <fullName evidence="1">Uncharacterized protein</fullName>
    </submittedName>
</protein>
<evidence type="ECO:0000313" key="2">
    <source>
        <dbReference type="Proteomes" id="UP001497535"/>
    </source>
</evidence>
<keyword evidence="2" id="KW-1185">Reference proteome</keyword>
<dbReference type="EMBL" id="CAVMJV010000019">
    <property type="protein sequence ID" value="CAK5065217.1"/>
    <property type="molecule type" value="Genomic_DNA"/>
</dbReference>
<reference evidence="1" key="1">
    <citation type="submission" date="2023-11" db="EMBL/GenBank/DDBJ databases">
        <authorList>
            <person name="Poullet M."/>
        </authorList>
    </citation>
    <scope>NUCLEOTIDE SEQUENCE</scope>
    <source>
        <strain evidence="1">E1834</strain>
    </source>
</reference>
<sequence length="413" mass="48662">MVCLYIKFIFKKYFLCVRYLQPYWDLFNGFAKQRWIGREICEVFQKEFIGYHPLYAIAAIRKGRLFINGIQMTNPQYRIRNNDKFNHLVHRHENEIPDLPIKIIAETDDFLVVNKPAGLPVHPCGNYRFNSVKVLLENEYGRAVNELRTLYRLDRQTTGVLMFAKNYETDFKFKNDVLKRAVSKIYLAKVDGIFPNEEVICDQPISILSKATGIRRVDSDGQDCLSRFRLLYANKQENTSIIRCQIETGRTHQIRVHLQYLGFPICNDTIYNNFVWGPLKGKGGDYGGKSIEQLRNDVIKQHDKKSWISELDPDYAQRLKQIGENDLYEHDQLDLLNLKFDELPSYDPICWNCATYQKRPFPDDHWFMPLHCWRYSGDGWSFESPLPEWAIQHSDLIQNNIQENKKEIQKITA</sequence>
<accession>A0ACB0YVQ3</accession>
<evidence type="ECO:0000313" key="1">
    <source>
        <dbReference type="EMBL" id="CAK5065217.1"/>
    </source>
</evidence>
<gene>
    <name evidence="1" type="ORF">MENTE1834_LOCUS17253</name>
</gene>
<proteinExistence type="predicted"/>
<organism evidence="1 2">
    <name type="scientific">Meloidogyne enterolobii</name>
    <name type="common">Root-knot nematode worm</name>
    <name type="synonym">Meloidogyne mayaguensis</name>
    <dbReference type="NCBI Taxonomy" id="390850"/>
    <lineage>
        <taxon>Eukaryota</taxon>
        <taxon>Metazoa</taxon>
        <taxon>Ecdysozoa</taxon>
        <taxon>Nematoda</taxon>
        <taxon>Chromadorea</taxon>
        <taxon>Rhabditida</taxon>
        <taxon>Tylenchina</taxon>
        <taxon>Tylenchomorpha</taxon>
        <taxon>Tylenchoidea</taxon>
        <taxon>Meloidogynidae</taxon>
        <taxon>Meloidogyninae</taxon>
        <taxon>Meloidogyne</taxon>
    </lineage>
</organism>
<dbReference type="Proteomes" id="UP001497535">
    <property type="component" value="Unassembled WGS sequence"/>
</dbReference>
<comment type="caution">
    <text evidence="1">The sequence shown here is derived from an EMBL/GenBank/DDBJ whole genome shotgun (WGS) entry which is preliminary data.</text>
</comment>
<name>A0ACB0YVQ3_MELEN</name>